<reference evidence="1" key="1">
    <citation type="submission" date="2020-05" db="EMBL/GenBank/DDBJ databases">
        <title>Mycena genomes resolve the evolution of fungal bioluminescence.</title>
        <authorList>
            <person name="Tsai I.J."/>
        </authorList>
    </citation>
    <scope>NUCLEOTIDE SEQUENCE</scope>
    <source>
        <strain evidence="1">160909Yilan</strain>
    </source>
</reference>
<protein>
    <submittedName>
        <fullName evidence="1">Uncharacterized protein</fullName>
    </submittedName>
</protein>
<dbReference type="EMBL" id="JACAZH010000027">
    <property type="protein sequence ID" value="KAF7341751.1"/>
    <property type="molecule type" value="Genomic_DNA"/>
</dbReference>
<sequence length="289" mass="31841">MGHVRVAYSRTPLPLSHGQALDSRHGYTALGVYDDIALGSPDIEVPSAKPSVALTQLLETENLSAQTPCYILYFICETSRPPHKAAERNLPIPTHGGMAPAVAGSSHTPGAPIPPDISAFLHQRFPDIFSEHDRLKASMFGSTYKNFHLTRYVHQMLDKLDMRFRPRGSPAPYMHGQVAVTLDHIVDSLGGNIASGTFRNWRANWILAEDVWQLLTAAHSAQTLKSADEIHWIELYSLIGVPPCTATSVPPEYKGLAALTTKKYIAHLKKLQKKYGANDDDAEDEDHGE</sequence>
<organism evidence="1 2">
    <name type="scientific">Mycena sanguinolenta</name>
    <dbReference type="NCBI Taxonomy" id="230812"/>
    <lineage>
        <taxon>Eukaryota</taxon>
        <taxon>Fungi</taxon>
        <taxon>Dikarya</taxon>
        <taxon>Basidiomycota</taxon>
        <taxon>Agaricomycotina</taxon>
        <taxon>Agaricomycetes</taxon>
        <taxon>Agaricomycetidae</taxon>
        <taxon>Agaricales</taxon>
        <taxon>Marasmiineae</taxon>
        <taxon>Mycenaceae</taxon>
        <taxon>Mycena</taxon>
    </lineage>
</organism>
<dbReference type="Proteomes" id="UP000623467">
    <property type="component" value="Unassembled WGS sequence"/>
</dbReference>
<comment type="caution">
    <text evidence="1">The sequence shown here is derived from an EMBL/GenBank/DDBJ whole genome shotgun (WGS) entry which is preliminary data.</text>
</comment>
<keyword evidence="2" id="KW-1185">Reference proteome</keyword>
<evidence type="ECO:0000313" key="2">
    <source>
        <dbReference type="Proteomes" id="UP000623467"/>
    </source>
</evidence>
<accession>A0A8H6XJR4</accession>
<evidence type="ECO:0000313" key="1">
    <source>
        <dbReference type="EMBL" id="KAF7341751.1"/>
    </source>
</evidence>
<dbReference type="OrthoDB" id="2926423at2759"/>
<name>A0A8H6XJR4_9AGAR</name>
<dbReference type="AlphaFoldDB" id="A0A8H6XJR4"/>
<proteinExistence type="predicted"/>
<gene>
    <name evidence="1" type="ORF">MSAN_02073900</name>
</gene>